<dbReference type="GO" id="GO:0005874">
    <property type="term" value="C:microtubule"/>
    <property type="evidence" value="ECO:0007669"/>
    <property type="project" value="UniProtKB-KW"/>
</dbReference>
<sequence>MLHELLFALNGYPGTIFVEKEGTFSVVKGLPFLHPSETTILDKLCALGYHVKYLRNFIATYHSFSTGGCNVFCLLHLLVTLNYFERFVEVDKVWCRC</sequence>
<dbReference type="InterPro" id="IPR041470">
    <property type="entry name" value="GCP_N"/>
</dbReference>
<evidence type="ECO:0000313" key="4">
    <source>
        <dbReference type="Proteomes" id="UP001321473"/>
    </source>
</evidence>
<comment type="caution">
    <text evidence="3">The sequence shown here is derived from an EMBL/GenBank/DDBJ whole genome shotgun (WGS) entry which is preliminary data.</text>
</comment>
<evidence type="ECO:0000313" key="3">
    <source>
        <dbReference type="EMBL" id="KAK8769704.1"/>
    </source>
</evidence>
<dbReference type="Pfam" id="PF17681">
    <property type="entry name" value="GCP_N_terminal"/>
    <property type="match status" value="1"/>
</dbReference>
<keyword evidence="4" id="KW-1185">Reference proteome</keyword>
<name>A0AAQ4E4S4_AMBAM</name>
<keyword evidence="1" id="KW-0493">Microtubule</keyword>
<reference evidence="3 4" key="1">
    <citation type="journal article" date="2023" name="Arcadia Sci">
        <title>De novo assembly of a long-read Amblyomma americanum tick genome.</title>
        <authorList>
            <person name="Chou S."/>
            <person name="Poskanzer K.E."/>
            <person name="Rollins M."/>
            <person name="Thuy-Boun P.S."/>
        </authorList>
    </citation>
    <scope>NUCLEOTIDE SEQUENCE [LARGE SCALE GENOMIC DNA]</scope>
    <source>
        <strain evidence="3">F_SG_1</strain>
        <tissue evidence="3">Salivary glands</tissue>
    </source>
</reference>
<gene>
    <name evidence="3" type="ORF">V5799_013829</name>
</gene>
<dbReference type="Proteomes" id="UP001321473">
    <property type="component" value="Unassembled WGS sequence"/>
</dbReference>
<organism evidence="3 4">
    <name type="scientific">Amblyomma americanum</name>
    <name type="common">Lone star tick</name>
    <dbReference type="NCBI Taxonomy" id="6943"/>
    <lineage>
        <taxon>Eukaryota</taxon>
        <taxon>Metazoa</taxon>
        <taxon>Ecdysozoa</taxon>
        <taxon>Arthropoda</taxon>
        <taxon>Chelicerata</taxon>
        <taxon>Arachnida</taxon>
        <taxon>Acari</taxon>
        <taxon>Parasitiformes</taxon>
        <taxon>Ixodida</taxon>
        <taxon>Ixodoidea</taxon>
        <taxon>Ixodidae</taxon>
        <taxon>Amblyomminae</taxon>
        <taxon>Amblyomma</taxon>
    </lineage>
</organism>
<dbReference type="AlphaFoldDB" id="A0AAQ4E4S4"/>
<accession>A0AAQ4E4S4</accession>
<protein>
    <recommendedName>
        <fullName evidence="2">Gamma tubulin complex component protein N-terminal domain-containing protein</fullName>
    </recommendedName>
</protein>
<proteinExistence type="predicted"/>
<evidence type="ECO:0000256" key="1">
    <source>
        <dbReference type="ARBA" id="ARBA00022701"/>
    </source>
</evidence>
<evidence type="ECO:0000259" key="2">
    <source>
        <dbReference type="Pfam" id="PF17681"/>
    </source>
</evidence>
<feature type="domain" description="Gamma tubulin complex component protein N-terminal" evidence="2">
    <location>
        <begin position="2"/>
        <end position="68"/>
    </location>
</feature>
<dbReference type="EMBL" id="JARKHS020022231">
    <property type="protein sequence ID" value="KAK8769704.1"/>
    <property type="molecule type" value="Genomic_DNA"/>
</dbReference>